<feature type="compositionally biased region" description="Polar residues" evidence="2">
    <location>
        <begin position="43"/>
        <end position="53"/>
    </location>
</feature>
<dbReference type="Gene3D" id="3.40.190.10">
    <property type="entry name" value="Periplasmic binding protein-like II"/>
    <property type="match status" value="2"/>
</dbReference>
<feature type="compositionally biased region" description="Basic and acidic residues" evidence="2">
    <location>
        <begin position="30"/>
        <end position="42"/>
    </location>
</feature>
<feature type="region of interest" description="Disordered" evidence="2">
    <location>
        <begin position="21"/>
        <end position="53"/>
    </location>
</feature>
<reference evidence="4" key="1">
    <citation type="journal article" date="2014" name="Int. J. Syst. Evol. Microbiol.">
        <title>Complete genome sequence of Corynebacterium casei LMG S-19264T (=DSM 44701T), isolated from a smear-ripened cheese.</title>
        <authorList>
            <consortium name="US DOE Joint Genome Institute (JGI-PGF)"/>
            <person name="Walter F."/>
            <person name="Albersmeier A."/>
            <person name="Kalinowski J."/>
            <person name="Ruckert C."/>
        </authorList>
    </citation>
    <scope>NUCLEOTIDE SEQUENCE</scope>
    <source>
        <strain evidence="4">CGMCC 1.15178</strain>
    </source>
</reference>
<keyword evidence="1 3" id="KW-0732">Signal</keyword>
<keyword evidence="5" id="KW-1185">Reference proteome</keyword>
<sequence length="535" mass="59973">MKKIWVIVIALALILSACSSKENNGNKNSPKSDGKTSNETKNESGANSQNSGNKSIKVLLSHAEAEYAKTVKADDPYIKELNKLSGYNLSYDFLGHSDYDQQLSLRFVSGDLADLVRTPSIDSTIHKDAVEQGIFKELGPLIDQYGPNLKKRIPETAWNSPRVQKNGKIYGIPVLVGTANDRIGFIRQDWLDKLNLKQPETIDEWLNYFEQVKVQDVNGNGDPNDEYGYTMFEGLGWSSMFFGSFGVDPGTWHMQDGKLIPDMISPKMKEAIAFYKMLYEKGYVNRDLFTKKEADFRADIYNGKSGSFAAAVYQYTPDFSATNAPKKFVNEPDKVKISMIAPPAGPRGERGLGPVSDGIYFVWVIPETVKNPEEIIKYLDWAWSAPEADKFFAYGIEGSNYTDVGGDLKYDASAPVNADKNAFQMFQLSINPREIGFNNDLVLKTLPESEKIIAGYKLSADIAMPHDSLYMPPLVTFQNNPEISTWGTMFVEMFSKIMTGNQPLDAFDKFVADWNKRGGDKAIEEATQWYNAFHK</sequence>
<gene>
    <name evidence="4" type="primary">lipO</name>
    <name evidence="4" type="ORF">GCM10010911_25520</name>
</gene>
<dbReference type="EMBL" id="BMHP01000002">
    <property type="protein sequence ID" value="GGD66672.1"/>
    <property type="molecule type" value="Genomic_DNA"/>
</dbReference>
<dbReference type="PROSITE" id="PS51257">
    <property type="entry name" value="PROKAR_LIPOPROTEIN"/>
    <property type="match status" value="1"/>
</dbReference>
<dbReference type="PANTHER" id="PTHR43649:SF33">
    <property type="entry name" value="POLYGALACTURONAN_RHAMNOGALACTURONAN-BINDING PROTEIN YTCQ"/>
    <property type="match status" value="1"/>
</dbReference>
<dbReference type="AlphaFoldDB" id="A0A916YY72"/>
<evidence type="ECO:0000256" key="1">
    <source>
        <dbReference type="ARBA" id="ARBA00022729"/>
    </source>
</evidence>
<evidence type="ECO:0000256" key="3">
    <source>
        <dbReference type="SAM" id="SignalP"/>
    </source>
</evidence>
<evidence type="ECO:0000313" key="4">
    <source>
        <dbReference type="EMBL" id="GGD66672.1"/>
    </source>
</evidence>
<accession>A0A916YY72</accession>
<evidence type="ECO:0000256" key="2">
    <source>
        <dbReference type="SAM" id="MobiDB-lite"/>
    </source>
</evidence>
<feature type="chain" id="PRO_5036872324" evidence="3">
    <location>
        <begin position="23"/>
        <end position="535"/>
    </location>
</feature>
<keyword evidence="4" id="KW-0449">Lipoprotein</keyword>
<reference evidence="4" key="2">
    <citation type="submission" date="2020-09" db="EMBL/GenBank/DDBJ databases">
        <authorList>
            <person name="Sun Q."/>
            <person name="Zhou Y."/>
        </authorList>
    </citation>
    <scope>NUCLEOTIDE SEQUENCE</scope>
    <source>
        <strain evidence="4">CGMCC 1.15178</strain>
    </source>
</reference>
<name>A0A916YY72_9BACL</name>
<dbReference type="InterPro" id="IPR050490">
    <property type="entry name" value="Bact_solute-bd_prot1"/>
</dbReference>
<dbReference type="Proteomes" id="UP000612456">
    <property type="component" value="Unassembled WGS sequence"/>
</dbReference>
<evidence type="ECO:0000313" key="5">
    <source>
        <dbReference type="Proteomes" id="UP000612456"/>
    </source>
</evidence>
<organism evidence="4 5">
    <name type="scientific">Paenibacillus nasutitermitis</name>
    <dbReference type="NCBI Taxonomy" id="1652958"/>
    <lineage>
        <taxon>Bacteria</taxon>
        <taxon>Bacillati</taxon>
        <taxon>Bacillota</taxon>
        <taxon>Bacilli</taxon>
        <taxon>Bacillales</taxon>
        <taxon>Paenibacillaceae</taxon>
        <taxon>Paenibacillus</taxon>
    </lineage>
</organism>
<dbReference type="SUPFAM" id="SSF53850">
    <property type="entry name" value="Periplasmic binding protein-like II"/>
    <property type="match status" value="1"/>
</dbReference>
<feature type="signal peptide" evidence="3">
    <location>
        <begin position="1"/>
        <end position="22"/>
    </location>
</feature>
<comment type="caution">
    <text evidence="4">The sequence shown here is derived from an EMBL/GenBank/DDBJ whole genome shotgun (WGS) entry which is preliminary data.</text>
</comment>
<dbReference type="PANTHER" id="PTHR43649">
    <property type="entry name" value="ARABINOSE-BINDING PROTEIN-RELATED"/>
    <property type="match status" value="1"/>
</dbReference>
<dbReference type="RefSeq" id="WP_188992345.1">
    <property type="nucleotide sequence ID" value="NZ_BMHP01000002.1"/>
</dbReference>
<protein>
    <submittedName>
        <fullName evidence="4">Lipoprotein LipO</fullName>
    </submittedName>
</protein>
<proteinExistence type="predicted"/>